<dbReference type="PANTHER" id="PTHR12526">
    <property type="entry name" value="GLYCOSYLTRANSFERASE"/>
    <property type="match status" value="1"/>
</dbReference>
<dbReference type="EMBL" id="QHJG01000015">
    <property type="protein sequence ID" value="PWY55685.1"/>
    <property type="molecule type" value="Genomic_DNA"/>
</dbReference>
<feature type="domain" description="Glycosyl transferase family 1" evidence="1">
    <location>
        <begin position="161"/>
        <end position="304"/>
    </location>
</feature>
<comment type="caution">
    <text evidence="3">The sequence shown here is derived from an EMBL/GenBank/DDBJ whole genome shotgun (WGS) entry which is preliminary data.</text>
</comment>
<dbReference type="InterPro" id="IPR028098">
    <property type="entry name" value="Glyco_trans_4-like_N"/>
</dbReference>
<protein>
    <submittedName>
        <fullName evidence="3">Glycosyl transferase family 1</fullName>
    </submittedName>
    <submittedName>
        <fullName evidence="4">Glycosyltransferase</fullName>
    </submittedName>
</protein>
<dbReference type="Proteomes" id="UP000287374">
    <property type="component" value="Unassembled WGS sequence"/>
</dbReference>
<name>A0A317U387_9GAMM</name>
<proteinExistence type="predicted"/>
<evidence type="ECO:0000313" key="4">
    <source>
        <dbReference type="EMBL" id="RUR21647.1"/>
    </source>
</evidence>
<gene>
    <name evidence="3" type="ORF">DGG96_10350</name>
    <name evidence="4" type="ORF">ELY20_11865</name>
</gene>
<organism evidence="3 5">
    <name type="scientific">Legionella qingyii</name>
    <dbReference type="NCBI Taxonomy" id="2184757"/>
    <lineage>
        <taxon>Bacteria</taxon>
        <taxon>Pseudomonadati</taxon>
        <taxon>Pseudomonadota</taxon>
        <taxon>Gammaproteobacteria</taxon>
        <taxon>Legionellales</taxon>
        <taxon>Legionellaceae</taxon>
        <taxon>Legionella</taxon>
    </lineage>
</organism>
<dbReference type="InterPro" id="IPR001296">
    <property type="entry name" value="Glyco_trans_1"/>
</dbReference>
<evidence type="ECO:0000313" key="5">
    <source>
        <dbReference type="Proteomes" id="UP000247152"/>
    </source>
</evidence>
<dbReference type="SUPFAM" id="SSF53756">
    <property type="entry name" value="UDP-Glycosyltransferase/glycogen phosphorylase"/>
    <property type="match status" value="1"/>
</dbReference>
<accession>A0A317U387</accession>
<dbReference type="GO" id="GO:0016757">
    <property type="term" value="F:glycosyltransferase activity"/>
    <property type="evidence" value="ECO:0007669"/>
    <property type="project" value="InterPro"/>
</dbReference>
<keyword evidence="3" id="KW-0808">Transferase</keyword>
<dbReference type="AlphaFoldDB" id="A0A317U387"/>
<reference evidence="4 6" key="2">
    <citation type="submission" date="2018-12" db="EMBL/GenBank/DDBJ databases">
        <title>Legionella sp,whole genome shotgun sequence.</title>
        <authorList>
            <person name="Wu H."/>
        </authorList>
    </citation>
    <scope>NUCLEOTIDE SEQUENCE [LARGE SCALE GENOMIC DNA]</scope>
    <source>
        <strain evidence="6">km489</strain>
        <strain evidence="4">Km489</strain>
    </source>
</reference>
<evidence type="ECO:0000313" key="6">
    <source>
        <dbReference type="Proteomes" id="UP000287374"/>
    </source>
</evidence>
<dbReference type="Gene3D" id="3.40.50.2000">
    <property type="entry name" value="Glycogen Phosphorylase B"/>
    <property type="match status" value="2"/>
</dbReference>
<dbReference type="Pfam" id="PF13439">
    <property type="entry name" value="Glyco_transf_4"/>
    <property type="match status" value="1"/>
</dbReference>
<evidence type="ECO:0000313" key="3">
    <source>
        <dbReference type="EMBL" id="PWY55685.1"/>
    </source>
</evidence>
<reference evidence="3 5" key="1">
    <citation type="submission" date="2018-05" db="EMBL/GenBank/DDBJ databases">
        <title>Legionella qingyii sp.nov., whole genome shotgun sequence.</title>
        <authorList>
            <person name="Wu H."/>
            <person name="Zhu Q."/>
            <person name="Hu C."/>
        </authorList>
    </citation>
    <scope>NUCLEOTIDE SEQUENCE [LARGE SCALE GENOMIC DNA]</scope>
    <source>
        <strain evidence="3 5">HEB18</strain>
    </source>
</reference>
<feature type="domain" description="Glycosyltransferase subfamily 4-like N-terminal" evidence="2">
    <location>
        <begin position="12"/>
        <end position="154"/>
    </location>
</feature>
<dbReference type="Pfam" id="PF00534">
    <property type="entry name" value="Glycos_transf_1"/>
    <property type="match status" value="1"/>
</dbReference>
<dbReference type="CDD" id="cd03801">
    <property type="entry name" value="GT4_PimA-like"/>
    <property type="match status" value="1"/>
</dbReference>
<dbReference type="EMBL" id="RZGX01000015">
    <property type="protein sequence ID" value="RUR21647.1"/>
    <property type="molecule type" value="Genomic_DNA"/>
</dbReference>
<dbReference type="PANTHER" id="PTHR12526:SF638">
    <property type="entry name" value="SPORE COAT PROTEIN SA"/>
    <property type="match status" value="1"/>
</dbReference>
<dbReference type="OrthoDB" id="9772485at2"/>
<sequence length="338" mass="38880">MKIRLLVDSKHIGGIEIHVMNLCEELTKRKHDCSIIFVCDYPNNVLYTLCEKKNIRYHGCKSYRALFHLLLKEQPDVIHAHGYKANILARLFGIFNKASIVTTFHAGEKPIGRLILYNFLDRWSSFLSKNICINAEIAKRLPSKAKIIPNFVDVPEHPNPLRTTKPFQIYFIGRVSPEKGPIRFCQLAEHTSSDFEWHMVGTGPLLDQCRNKYQTKVQFHGNVVDMERIWPKVDLLCITSSYEGLPFVLLEAMSRGIPVVSFNVGAVKKVLSNTGFIIECFNLKQMQKRITSYFLKTIEERQIIATKERSRIIKNFSASIVVSKIEAFYKEQISANLE</sequence>
<evidence type="ECO:0000259" key="1">
    <source>
        <dbReference type="Pfam" id="PF00534"/>
    </source>
</evidence>
<dbReference type="GO" id="GO:1901135">
    <property type="term" value="P:carbohydrate derivative metabolic process"/>
    <property type="evidence" value="ECO:0007669"/>
    <property type="project" value="UniProtKB-ARBA"/>
</dbReference>
<keyword evidence="6" id="KW-1185">Reference proteome</keyword>
<dbReference type="Proteomes" id="UP000247152">
    <property type="component" value="Unassembled WGS sequence"/>
</dbReference>
<evidence type="ECO:0000259" key="2">
    <source>
        <dbReference type="Pfam" id="PF13439"/>
    </source>
</evidence>
<dbReference type="RefSeq" id="WP_110142593.1">
    <property type="nucleotide sequence ID" value="NZ_QHJG01000015.1"/>
</dbReference>